<feature type="coiled-coil region" evidence="1">
    <location>
        <begin position="256"/>
        <end position="361"/>
    </location>
</feature>
<keyword evidence="1" id="KW-0175">Coiled coil</keyword>
<name>A0AAD7VMV0_QUISA</name>
<organism evidence="3 4">
    <name type="scientific">Quillaja saponaria</name>
    <name type="common">Soap bark tree</name>
    <dbReference type="NCBI Taxonomy" id="32244"/>
    <lineage>
        <taxon>Eukaryota</taxon>
        <taxon>Viridiplantae</taxon>
        <taxon>Streptophyta</taxon>
        <taxon>Embryophyta</taxon>
        <taxon>Tracheophyta</taxon>
        <taxon>Spermatophyta</taxon>
        <taxon>Magnoliopsida</taxon>
        <taxon>eudicotyledons</taxon>
        <taxon>Gunneridae</taxon>
        <taxon>Pentapetalae</taxon>
        <taxon>rosids</taxon>
        <taxon>fabids</taxon>
        <taxon>Fabales</taxon>
        <taxon>Quillajaceae</taxon>
        <taxon>Quillaja</taxon>
    </lineage>
</organism>
<accession>A0AAD7VMV0</accession>
<dbReference type="EMBL" id="JARAOO010000001">
    <property type="protein sequence ID" value="KAJ7981204.1"/>
    <property type="molecule type" value="Genomic_DNA"/>
</dbReference>
<dbReference type="KEGG" id="qsa:O6P43_000497"/>
<gene>
    <name evidence="3" type="ORF">O6P43_000497</name>
</gene>
<dbReference type="AlphaFoldDB" id="A0AAD7VMV0"/>
<feature type="region of interest" description="Disordered" evidence="2">
    <location>
        <begin position="395"/>
        <end position="418"/>
    </location>
</feature>
<keyword evidence="4" id="KW-1185">Reference proteome</keyword>
<evidence type="ECO:0000256" key="2">
    <source>
        <dbReference type="SAM" id="MobiDB-lite"/>
    </source>
</evidence>
<dbReference type="PANTHER" id="PTHR31071:SF16">
    <property type="entry name" value="MYB-LIKE PROTEIN Z ISOFORM X1"/>
    <property type="match status" value="1"/>
</dbReference>
<dbReference type="PANTHER" id="PTHR31071">
    <property type="entry name" value="GB|AAF24581.1"/>
    <property type="match status" value="1"/>
</dbReference>
<comment type="caution">
    <text evidence="3">The sequence shown here is derived from an EMBL/GenBank/DDBJ whole genome shotgun (WGS) entry which is preliminary data.</text>
</comment>
<dbReference type="InterPro" id="IPR043424">
    <property type="entry name" value="BLT-like"/>
</dbReference>
<dbReference type="Proteomes" id="UP001163823">
    <property type="component" value="Chromosome 1"/>
</dbReference>
<evidence type="ECO:0000256" key="1">
    <source>
        <dbReference type="SAM" id="Coils"/>
    </source>
</evidence>
<protein>
    <submittedName>
        <fullName evidence="3">Golgin family A protein</fullName>
    </submittedName>
</protein>
<reference evidence="3 4" key="1">
    <citation type="journal article" date="2023" name="Science">
        <title>Elucidation of the pathway for biosynthesis of saponin adjuvants from the soapbark tree.</title>
        <authorList>
            <person name="Reed J."/>
            <person name="Orme A."/>
            <person name="El-Demerdash A."/>
            <person name="Owen C."/>
            <person name="Martin L.B.B."/>
            <person name="Misra R.C."/>
            <person name="Kikuchi S."/>
            <person name="Rejzek M."/>
            <person name="Martin A.C."/>
            <person name="Harkess A."/>
            <person name="Leebens-Mack J."/>
            <person name="Louveau T."/>
            <person name="Stephenson M.J."/>
            <person name="Osbourn A."/>
        </authorList>
    </citation>
    <scope>NUCLEOTIDE SEQUENCE [LARGE SCALE GENOMIC DNA]</scope>
    <source>
        <strain evidence="3">S10</strain>
    </source>
</reference>
<proteinExistence type="predicted"/>
<evidence type="ECO:0000313" key="3">
    <source>
        <dbReference type="EMBL" id="KAJ7981204.1"/>
    </source>
</evidence>
<feature type="compositionally biased region" description="Basic and acidic residues" evidence="2">
    <location>
        <begin position="395"/>
        <end position="407"/>
    </location>
</feature>
<sequence length="585" mass="67023">MNQDAQLTKAMSSPGFSCKEKELSRSARKLAATMWEVNEEPSMRVKEDLEVMRNRERAVKSSKADFLQPHLSDPCYTPTTDRINGLRGGNCRRVSAQKPLLSDCQLGGLDALGSASLMEMGNHCSDKTHVKGIIGFKDQLKEARNGLATSKKLLKVLIHIWGLPEQHSSGISLISALGIELDRIRGQVNQLIRDERLNQNEIESLLKHFAEEKAARRIREREKIRNALMHMGEEVEVEKKLRKQTERLNKKIGKELADTRASLLKATKELEREKRAKEILQQICDELATGIGEDRAQVEELRRASAKVREEVEKEREMLQLADVLREERVQMKLSEAKYHFEEKNAIVEKLRNELEACLRTNEVKENCGISLEFEKIRELEAYLKKIQFGYQNEEEKLSDGGTKDEEREGDDSADSDLHSIELNMDNNNKIYKWSFTCGDTDAEDDVKRASVDKEVKGRKSISEIQWGSICFNKGKAEVMKRDSGIKNQENFDEFDTKILYELASQCQRQNNEDEIERYKSVKDFRDLILSDSKISSVQSVANYPTQQWGQSSDLQDPRDEEWDNSVIFLGDDLKQKAAGRRTDC</sequence>
<evidence type="ECO:0000313" key="4">
    <source>
        <dbReference type="Proteomes" id="UP001163823"/>
    </source>
</evidence>